<dbReference type="Proteomes" id="UP000280819">
    <property type="component" value="Unassembled WGS sequence"/>
</dbReference>
<evidence type="ECO:0000313" key="6">
    <source>
        <dbReference type="EMBL" id="RRD03887.1"/>
    </source>
</evidence>
<dbReference type="PANTHER" id="PTHR24421">
    <property type="entry name" value="NITRATE/NITRITE SENSOR PROTEIN NARX-RELATED"/>
    <property type="match status" value="1"/>
</dbReference>
<evidence type="ECO:0000259" key="5">
    <source>
        <dbReference type="Pfam" id="PF07730"/>
    </source>
</evidence>
<evidence type="ECO:0000256" key="2">
    <source>
        <dbReference type="ARBA" id="ARBA00022777"/>
    </source>
</evidence>
<feature type="transmembrane region" description="Helical" evidence="4">
    <location>
        <begin position="140"/>
        <end position="159"/>
    </location>
</feature>
<reference evidence="6 7" key="1">
    <citation type="submission" date="2018-11" db="EMBL/GenBank/DDBJ databases">
        <title>Genomes From Bacteria Associated with the Canine Oral Cavity: a Test Case for Automated Genome-Based Taxonomic Assignment.</title>
        <authorList>
            <person name="Coil D.A."/>
            <person name="Jospin G."/>
            <person name="Darling A.E."/>
            <person name="Wallis C."/>
            <person name="Davis I.J."/>
            <person name="Harris S."/>
            <person name="Eisen J.A."/>
            <person name="Holcombe L.J."/>
            <person name="O'Flynn C."/>
        </authorList>
    </citation>
    <scope>NUCLEOTIDE SEQUENCE [LARGE SCALE GENOMIC DNA]</scope>
    <source>
        <strain evidence="6 7">OH887_COT-365</strain>
    </source>
</reference>
<keyword evidence="2" id="KW-0418">Kinase</keyword>
<keyword evidence="4" id="KW-1133">Transmembrane helix</keyword>
<dbReference type="InterPro" id="IPR050482">
    <property type="entry name" value="Sensor_HK_TwoCompSys"/>
</dbReference>
<dbReference type="PANTHER" id="PTHR24421:SF63">
    <property type="entry name" value="SENSOR HISTIDINE KINASE DESK"/>
    <property type="match status" value="1"/>
</dbReference>
<protein>
    <recommendedName>
        <fullName evidence="5">Signal transduction histidine kinase subgroup 3 dimerisation and phosphoacceptor domain-containing protein</fullName>
    </recommendedName>
</protein>
<proteinExistence type="predicted"/>
<keyword evidence="3" id="KW-0902">Two-component regulatory system</keyword>
<dbReference type="EMBL" id="RQZG01000015">
    <property type="protein sequence ID" value="RRD03887.1"/>
    <property type="molecule type" value="Genomic_DNA"/>
</dbReference>
<dbReference type="InterPro" id="IPR011712">
    <property type="entry name" value="Sig_transdc_His_kin_sub3_dim/P"/>
</dbReference>
<feature type="domain" description="Signal transduction histidine kinase subgroup 3 dimerisation and phosphoacceptor" evidence="5">
    <location>
        <begin position="179"/>
        <end position="239"/>
    </location>
</feature>
<sequence length="356" mass="38679">MKRLLFGRWMGMLMASVWLVFLVFPIHTLSMQPDPVRRWVGFTTIVLFVPVYVLSFVTLGILLEGRARVMQLLRGALLLLLTAVIEWAGGGLGLALGMLPFVMAYTVWGLWPPLRLVTSVGVLTAGVVVWGVYGWKLNLLILLGVTLLVGISGAVGVGGTELEIEDAQRREEQALTENRERLARDVHDLVGHTLTVASLKVQLAERLLEVDPDRARAELATTQQFISRAQEELRASVNGVLQRPVAAEVAAARQSLAEAGLEVTVIGDPAVVPATLAPVLGWVLREASTNVLRHAVARRVVVEFDPTRFRVVDDGQGVRAPEGRGITGMRERTASAGASFQMNSTPDGGCEVLVTW</sequence>
<dbReference type="InterPro" id="IPR036890">
    <property type="entry name" value="HATPase_C_sf"/>
</dbReference>
<dbReference type="GO" id="GO:0046983">
    <property type="term" value="F:protein dimerization activity"/>
    <property type="evidence" value="ECO:0007669"/>
    <property type="project" value="InterPro"/>
</dbReference>
<dbReference type="Pfam" id="PF07730">
    <property type="entry name" value="HisKA_3"/>
    <property type="match status" value="1"/>
</dbReference>
<accession>A0A3P1T2X8</accession>
<comment type="caution">
    <text evidence="6">The sequence shown here is derived from an EMBL/GenBank/DDBJ whole genome shotgun (WGS) entry which is preliminary data.</text>
</comment>
<keyword evidence="4" id="KW-0472">Membrane</keyword>
<dbReference type="OrthoDB" id="5241784at2"/>
<keyword evidence="4" id="KW-0812">Transmembrane</keyword>
<evidence type="ECO:0000256" key="3">
    <source>
        <dbReference type="ARBA" id="ARBA00023012"/>
    </source>
</evidence>
<gene>
    <name evidence="6" type="ORF">EII34_11915</name>
</gene>
<dbReference type="CDD" id="cd16917">
    <property type="entry name" value="HATPase_UhpB-NarQ-NarX-like"/>
    <property type="match status" value="1"/>
</dbReference>
<dbReference type="Gene3D" id="1.20.5.1930">
    <property type="match status" value="1"/>
</dbReference>
<dbReference type="SUPFAM" id="SSF55874">
    <property type="entry name" value="ATPase domain of HSP90 chaperone/DNA topoisomerase II/histidine kinase"/>
    <property type="match status" value="1"/>
</dbReference>
<dbReference type="AlphaFoldDB" id="A0A3P1T2X8"/>
<dbReference type="GO" id="GO:0000155">
    <property type="term" value="F:phosphorelay sensor kinase activity"/>
    <property type="evidence" value="ECO:0007669"/>
    <property type="project" value="InterPro"/>
</dbReference>
<keyword evidence="1" id="KW-0808">Transferase</keyword>
<dbReference type="Gene3D" id="3.30.565.10">
    <property type="entry name" value="Histidine kinase-like ATPase, C-terminal domain"/>
    <property type="match status" value="1"/>
</dbReference>
<evidence type="ECO:0000256" key="1">
    <source>
        <dbReference type="ARBA" id="ARBA00022679"/>
    </source>
</evidence>
<dbReference type="GO" id="GO:0016020">
    <property type="term" value="C:membrane"/>
    <property type="evidence" value="ECO:0007669"/>
    <property type="project" value="InterPro"/>
</dbReference>
<organism evidence="6 7">
    <name type="scientific">Arachnia propionica</name>
    <dbReference type="NCBI Taxonomy" id="1750"/>
    <lineage>
        <taxon>Bacteria</taxon>
        <taxon>Bacillati</taxon>
        <taxon>Actinomycetota</taxon>
        <taxon>Actinomycetes</taxon>
        <taxon>Propionibacteriales</taxon>
        <taxon>Propionibacteriaceae</taxon>
        <taxon>Arachnia</taxon>
    </lineage>
</organism>
<feature type="transmembrane region" description="Helical" evidence="4">
    <location>
        <begin position="114"/>
        <end position="133"/>
    </location>
</feature>
<feature type="transmembrane region" description="Helical" evidence="4">
    <location>
        <begin position="41"/>
        <end position="63"/>
    </location>
</feature>
<name>A0A3P1T2X8_9ACTN</name>
<evidence type="ECO:0000313" key="7">
    <source>
        <dbReference type="Proteomes" id="UP000280819"/>
    </source>
</evidence>
<evidence type="ECO:0000256" key="4">
    <source>
        <dbReference type="SAM" id="Phobius"/>
    </source>
</evidence>
<dbReference type="RefSeq" id="WP_124845391.1">
    <property type="nucleotide sequence ID" value="NZ_RQZG01000015.1"/>
</dbReference>
<feature type="transmembrane region" description="Helical" evidence="4">
    <location>
        <begin position="75"/>
        <end position="108"/>
    </location>
</feature>